<dbReference type="AlphaFoldDB" id="A0A377MB65"/>
<dbReference type="Proteomes" id="UP000255106">
    <property type="component" value="Unassembled WGS sequence"/>
</dbReference>
<organism evidence="2 3">
    <name type="scientific">Enterobacter cloacae</name>
    <dbReference type="NCBI Taxonomy" id="550"/>
    <lineage>
        <taxon>Bacteria</taxon>
        <taxon>Pseudomonadati</taxon>
        <taxon>Pseudomonadota</taxon>
        <taxon>Gammaproteobacteria</taxon>
        <taxon>Enterobacterales</taxon>
        <taxon>Enterobacteriaceae</taxon>
        <taxon>Enterobacter</taxon>
        <taxon>Enterobacter cloacae complex</taxon>
    </lineage>
</organism>
<evidence type="ECO:0000313" key="2">
    <source>
        <dbReference type="EMBL" id="STQ14861.1"/>
    </source>
</evidence>
<proteinExistence type="predicted"/>
<evidence type="ECO:0000256" key="1">
    <source>
        <dbReference type="SAM" id="MobiDB-lite"/>
    </source>
</evidence>
<reference evidence="2 3" key="1">
    <citation type="submission" date="2018-06" db="EMBL/GenBank/DDBJ databases">
        <authorList>
            <consortium name="Pathogen Informatics"/>
            <person name="Doyle S."/>
        </authorList>
    </citation>
    <scope>NUCLEOTIDE SEQUENCE [LARGE SCALE GENOMIC DNA]</scope>
    <source>
        <strain evidence="2 3">NCTC10005</strain>
    </source>
</reference>
<feature type="region of interest" description="Disordered" evidence="1">
    <location>
        <begin position="23"/>
        <end position="44"/>
    </location>
</feature>
<protein>
    <submittedName>
        <fullName evidence="2">Pilin accessory protein PilO</fullName>
    </submittedName>
</protein>
<dbReference type="EMBL" id="UGJB01000004">
    <property type="protein sequence ID" value="STQ14861.1"/>
    <property type="molecule type" value="Genomic_DNA"/>
</dbReference>
<feature type="compositionally biased region" description="Polar residues" evidence="1">
    <location>
        <begin position="29"/>
        <end position="43"/>
    </location>
</feature>
<evidence type="ECO:0000313" key="3">
    <source>
        <dbReference type="Proteomes" id="UP000255106"/>
    </source>
</evidence>
<accession>A0A377MB65</accession>
<sequence length="63" mass="7037">MRFISHLQRRNLDVKFTEVKPPAVAPGQEKNTPVQDWRNSPSPSARVCSLSACCRILMPPGFA</sequence>
<gene>
    <name evidence="2" type="ORF">NCTC10005_07732</name>
</gene>
<name>A0A377MB65_ENTCL</name>